<dbReference type="AlphaFoldDB" id="A0A1H5ZMJ0"/>
<evidence type="ECO:0000313" key="3">
    <source>
        <dbReference type="Proteomes" id="UP000236736"/>
    </source>
</evidence>
<dbReference type="EMBL" id="FNVR01000029">
    <property type="protein sequence ID" value="SEG37340.1"/>
    <property type="molecule type" value="Genomic_DNA"/>
</dbReference>
<keyword evidence="3" id="KW-1185">Reference proteome</keyword>
<dbReference type="Pfam" id="PF10047">
    <property type="entry name" value="DUF2281"/>
    <property type="match status" value="1"/>
</dbReference>
<accession>A0A1H5ZMJ0</accession>
<evidence type="ECO:0000313" key="2">
    <source>
        <dbReference type="EMBL" id="SEG37340.1"/>
    </source>
</evidence>
<dbReference type="Proteomes" id="UP000236736">
    <property type="component" value="Unassembled WGS sequence"/>
</dbReference>
<reference evidence="3" key="1">
    <citation type="submission" date="2016-10" db="EMBL/GenBank/DDBJ databases">
        <authorList>
            <person name="Varghese N."/>
            <person name="Submissions S."/>
        </authorList>
    </citation>
    <scope>NUCLEOTIDE SEQUENCE [LARGE SCALE GENOMIC DNA]</scope>
    <source>
        <strain evidence="3">DSM 17298</strain>
    </source>
</reference>
<dbReference type="STRING" id="1120964.GCA_001313265_05787"/>
<feature type="domain" description="DUF2281" evidence="1">
    <location>
        <begin position="7"/>
        <end position="66"/>
    </location>
</feature>
<gene>
    <name evidence="2" type="ORF">SAMN03080598_03590</name>
</gene>
<dbReference type="InterPro" id="IPR018739">
    <property type="entry name" value="DUF2281"/>
</dbReference>
<dbReference type="RefSeq" id="WP_103926179.1">
    <property type="nucleotide sequence ID" value="NZ_BBFN01000037.1"/>
</dbReference>
<protein>
    <recommendedName>
        <fullName evidence="1">DUF2281 domain-containing protein</fullName>
    </recommendedName>
</protein>
<evidence type="ECO:0000259" key="1">
    <source>
        <dbReference type="Pfam" id="PF10047"/>
    </source>
</evidence>
<name>A0A1H5ZMJ0_9BACT</name>
<sequence>MTDTTLKLEINSLPKEMRAEVADFVEFLKTKSKSKTKLKAREFGFAKGKIKLSPDFDEPLDEFKDYM</sequence>
<proteinExistence type="predicted"/>
<organism evidence="2 3">
    <name type="scientific">Algoriphagus boritolerans DSM 17298 = JCM 18970</name>
    <dbReference type="NCBI Taxonomy" id="1120964"/>
    <lineage>
        <taxon>Bacteria</taxon>
        <taxon>Pseudomonadati</taxon>
        <taxon>Bacteroidota</taxon>
        <taxon>Cytophagia</taxon>
        <taxon>Cytophagales</taxon>
        <taxon>Cyclobacteriaceae</taxon>
        <taxon>Algoriphagus</taxon>
    </lineage>
</organism>